<dbReference type="InterPro" id="IPR052808">
    <property type="entry name" value="GPCR_Mth-like"/>
</dbReference>
<dbReference type="PANTHER" id="PTHR46953:SF1">
    <property type="entry name" value="G-PROTEIN COUPLED RECEPTOR MTH-LIKE 1-RELATED"/>
    <property type="match status" value="1"/>
</dbReference>
<dbReference type="Gene3D" id="1.20.1070.10">
    <property type="entry name" value="Rhodopsin 7-helix transmembrane proteins"/>
    <property type="match status" value="1"/>
</dbReference>
<accession>A0A5N5SJW4</accession>
<dbReference type="Proteomes" id="UP000326759">
    <property type="component" value="Unassembled WGS sequence"/>
</dbReference>
<name>A0A5N5SJW4_9CRUS</name>
<comment type="caution">
    <text evidence="2">The sequence shown here is derived from an EMBL/GenBank/DDBJ whole genome shotgun (WGS) entry which is preliminary data.</text>
</comment>
<feature type="transmembrane region" description="Helical" evidence="1">
    <location>
        <begin position="94"/>
        <end position="119"/>
    </location>
</feature>
<dbReference type="AlphaFoldDB" id="A0A5N5SJW4"/>
<evidence type="ECO:0000313" key="3">
    <source>
        <dbReference type="Proteomes" id="UP000326759"/>
    </source>
</evidence>
<gene>
    <name evidence="2" type="ORF">Anas_12962</name>
</gene>
<feature type="transmembrane region" description="Helical" evidence="1">
    <location>
        <begin position="46"/>
        <end position="73"/>
    </location>
</feature>
<keyword evidence="1" id="KW-1133">Transmembrane helix</keyword>
<sequence length="157" mass="18184">MQSTVMDLRSTKLRTKQETNNAIYSYGLGTFNFKRIGDLSQSHGRFYIYLIFCHGCPLVICSLTIAMQNIPLAKFPSSIRSYIMKPRIKDGKCWFNDIIAQIVYFYVFEISLHILNAFFMGYTSYLVYHDKLTATFCKGRTSNVELRTNSETNHLDT</sequence>
<evidence type="ECO:0000313" key="2">
    <source>
        <dbReference type="EMBL" id="KAB7494008.1"/>
    </source>
</evidence>
<keyword evidence="1" id="KW-0812">Transmembrane</keyword>
<evidence type="ECO:0000256" key="1">
    <source>
        <dbReference type="SAM" id="Phobius"/>
    </source>
</evidence>
<proteinExistence type="predicted"/>
<keyword evidence="1" id="KW-0472">Membrane</keyword>
<dbReference type="EMBL" id="SEYY01024611">
    <property type="protein sequence ID" value="KAB7494008.1"/>
    <property type="molecule type" value="Genomic_DNA"/>
</dbReference>
<dbReference type="OrthoDB" id="6134459at2759"/>
<keyword evidence="3" id="KW-1185">Reference proteome</keyword>
<organism evidence="2 3">
    <name type="scientific">Armadillidium nasatum</name>
    <dbReference type="NCBI Taxonomy" id="96803"/>
    <lineage>
        <taxon>Eukaryota</taxon>
        <taxon>Metazoa</taxon>
        <taxon>Ecdysozoa</taxon>
        <taxon>Arthropoda</taxon>
        <taxon>Crustacea</taxon>
        <taxon>Multicrustacea</taxon>
        <taxon>Malacostraca</taxon>
        <taxon>Eumalacostraca</taxon>
        <taxon>Peracarida</taxon>
        <taxon>Isopoda</taxon>
        <taxon>Oniscidea</taxon>
        <taxon>Crinocheta</taxon>
        <taxon>Armadillidiidae</taxon>
        <taxon>Armadillidium</taxon>
    </lineage>
</organism>
<reference evidence="2 3" key="1">
    <citation type="journal article" date="2019" name="PLoS Biol.">
        <title>Sex chromosomes control vertical transmission of feminizing Wolbachia symbionts in an isopod.</title>
        <authorList>
            <person name="Becking T."/>
            <person name="Chebbi M.A."/>
            <person name="Giraud I."/>
            <person name="Moumen B."/>
            <person name="Laverre T."/>
            <person name="Caubet Y."/>
            <person name="Peccoud J."/>
            <person name="Gilbert C."/>
            <person name="Cordaux R."/>
        </authorList>
    </citation>
    <scope>NUCLEOTIDE SEQUENCE [LARGE SCALE GENOMIC DNA]</scope>
    <source>
        <strain evidence="2">ANa2</strain>
        <tissue evidence="2">Whole body excluding digestive tract and cuticle</tissue>
    </source>
</reference>
<dbReference type="PANTHER" id="PTHR46953">
    <property type="entry name" value="G-PROTEIN COUPLED RECEPTOR MTH-LIKE 1-RELATED"/>
    <property type="match status" value="1"/>
</dbReference>
<protein>
    <submittedName>
        <fullName evidence="2">Uncharacterized protein</fullName>
    </submittedName>
</protein>